<dbReference type="Proteomes" id="UP001346869">
    <property type="component" value="Unassembled WGS sequence"/>
</dbReference>
<accession>A0AAN7Y8R4</accession>
<evidence type="ECO:0000313" key="2">
    <source>
        <dbReference type="Proteomes" id="UP001346869"/>
    </source>
</evidence>
<gene>
    <name evidence="1" type="ORF">PBY51_018675</name>
</gene>
<proteinExistence type="predicted"/>
<dbReference type="AlphaFoldDB" id="A0AAN7Y8R4"/>
<protein>
    <submittedName>
        <fullName evidence="1">Uncharacterized protein</fullName>
    </submittedName>
</protein>
<sequence length="80" mass="8844">MEGDRERLCLISLANVSDGSYLPPCSAAVYYPKVAGWCWEEKRTGSPFVIHHSGGLLPLLSDRYMDNCSSCLQTPAHLND</sequence>
<reference evidence="1 2" key="2">
    <citation type="journal article" date="2023" name="Mol. Biol. Evol.">
        <title>Genomics of Secondarily Temperate Adaptation in the Only Non-Antarctic Icefish.</title>
        <authorList>
            <person name="Rivera-Colon A.G."/>
            <person name="Rayamajhi N."/>
            <person name="Minhas B.F."/>
            <person name="Madrigal G."/>
            <person name="Bilyk K.T."/>
            <person name="Yoon V."/>
            <person name="Hune M."/>
            <person name="Gregory S."/>
            <person name="Cheng C.H.C."/>
            <person name="Catchen J.M."/>
        </authorList>
    </citation>
    <scope>NUCLEOTIDE SEQUENCE [LARGE SCALE GENOMIC DNA]</scope>
    <source>
        <strain evidence="1">JMC-PN-2008</strain>
    </source>
</reference>
<comment type="caution">
    <text evidence="1">The sequence shown here is derived from an EMBL/GenBank/DDBJ whole genome shotgun (WGS) entry which is preliminary data.</text>
</comment>
<keyword evidence="2" id="KW-1185">Reference proteome</keyword>
<dbReference type="EMBL" id="JAUZQC010000003">
    <property type="protein sequence ID" value="KAK5873651.1"/>
    <property type="molecule type" value="Genomic_DNA"/>
</dbReference>
<evidence type="ECO:0000313" key="1">
    <source>
        <dbReference type="EMBL" id="KAK5873651.1"/>
    </source>
</evidence>
<name>A0AAN7Y8R4_ELEMC</name>
<reference evidence="1 2" key="1">
    <citation type="journal article" date="2023" name="Genes (Basel)">
        <title>Chromosome-Level Genome Assembly and Circadian Gene Repertoire of the Patagonia Blennie Eleginops maclovinus-The Closest Ancestral Proxy of Antarctic Cryonotothenioids.</title>
        <authorList>
            <person name="Cheng C.C."/>
            <person name="Rivera-Colon A.G."/>
            <person name="Minhas B.F."/>
            <person name="Wilson L."/>
            <person name="Rayamajhi N."/>
            <person name="Vargas-Chacoff L."/>
            <person name="Catchen J.M."/>
        </authorList>
    </citation>
    <scope>NUCLEOTIDE SEQUENCE [LARGE SCALE GENOMIC DNA]</scope>
    <source>
        <strain evidence="1">JMC-PN-2008</strain>
    </source>
</reference>
<organism evidence="1 2">
    <name type="scientific">Eleginops maclovinus</name>
    <name type="common">Patagonian blennie</name>
    <name type="synonym">Eleginus maclovinus</name>
    <dbReference type="NCBI Taxonomy" id="56733"/>
    <lineage>
        <taxon>Eukaryota</taxon>
        <taxon>Metazoa</taxon>
        <taxon>Chordata</taxon>
        <taxon>Craniata</taxon>
        <taxon>Vertebrata</taxon>
        <taxon>Euteleostomi</taxon>
        <taxon>Actinopterygii</taxon>
        <taxon>Neopterygii</taxon>
        <taxon>Teleostei</taxon>
        <taxon>Neoteleostei</taxon>
        <taxon>Acanthomorphata</taxon>
        <taxon>Eupercaria</taxon>
        <taxon>Perciformes</taxon>
        <taxon>Notothenioidei</taxon>
        <taxon>Eleginopidae</taxon>
        <taxon>Eleginops</taxon>
    </lineage>
</organism>